<dbReference type="GO" id="GO:0016020">
    <property type="term" value="C:membrane"/>
    <property type="evidence" value="ECO:0007669"/>
    <property type="project" value="TreeGrafter"/>
</dbReference>
<dbReference type="PRINTS" id="PR00180">
    <property type="entry name" value="CRETINALDHBP"/>
</dbReference>
<comment type="caution">
    <text evidence="2">The sequence shown here is derived from an EMBL/GenBank/DDBJ whole genome shotgun (WGS) entry which is preliminary data.</text>
</comment>
<dbReference type="STRING" id="158441.A0A226EKL3"/>
<dbReference type="Gene3D" id="3.40.525.10">
    <property type="entry name" value="CRAL-TRIO lipid binding domain"/>
    <property type="match status" value="1"/>
</dbReference>
<dbReference type="PANTHER" id="PTHR10174:SF130">
    <property type="entry name" value="ALPHA-TOCOPHEROL TRANSFER PROTEIN-LIKE"/>
    <property type="match status" value="1"/>
</dbReference>
<dbReference type="Proteomes" id="UP000198287">
    <property type="component" value="Unassembled WGS sequence"/>
</dbReference>
<gene>
    <name evidence="2" type="ORF">Fcan01_06629</name>
</gene>
<evidence type="ECO:0000313" key="3">
    <source>
        <dbReference type="Proteomes" id="UP000198287"/>
    </source>
</evidence>
<dbReference type="OrthoDB" id="6682367at2759"/>
<evidence type="ECO:0000313" key="2">
    <source>
        <dbReference type="EMBL" id="OXA58245.1"/>
    </source>
</evidence>
<dbReference type="InterPro" id="IPR036273">
    <property type="entry name" value="CRAL/TRIO_N_dom_sf"/>
</dbReference>
<accession>A0A226EKL3</accession>
<dbReference type="EMBL" id="LNIX01000003">
    <property type="protein sequence ID" value="OXA58245.1"/>
    <property type="molecule type" value="Genomic_DNA"/>
</dbReference>
<dbReference type="InterPro" id="IPR036865">
    <property type="entry name" value="CRAL-TRIO_dom_sf"/>
</dbReference>
<dbReference type="CDD" id="cd00170">
    <property type="entry name" value="SEC14"/>
    <property type="match status" value="1"/>
</dbReference>
<evidence type="ECO:0000259" key="1">
    <source>
        <dbReference type="PROSITE" id="PS50191"/>
    </source>
</evidence>
<organism evidence="2 3">
    <name type="scientific">Folsomia candida</name>
    <name type="common">Springtail</name>
    <dbReference type="NCBI Taxonomy" id="158441"/>
    <lineage>
        <taxon>Eukaryota</taxon>
        <taxon>Metazoa</taxon>
        <taxon>Ecdysozoa</taxon>
        <taxon>Arthropoda</taxon>
        <taxon>Hexapoda</taxon>
        <taxon>Collembola</taxon>
        <taxon>Entomobryomorpha</taxon>
        <taxon>Isotomoidea</taxon>
        <taxon>Isotomidae</taxon>
        <taxon>Proisotominae</taxon>
        <taxon>Folsomia</taxon>
    </lineage>
</organism>
<dbReference type="GO" id="GO:1902936">
    <property type="term" value="F:phosphatidylinositol bisphosphate binding"/>
    <property type="evidence" value="ECO:0007669"/>
    <property type="project" value="TreeGrafter"/>
</dbReference>
<dbReference type="PANTHER" id="PTHR10174">
    <property type="entry name" value="ALPHA-TOCOPHEROL TRANSFER PROTEIN-RELATED"/>
    <property type="match status" value="1"/>
</dbReference>
<protein>
    <submittedName>
        <fullName evidence="2">Retinaldehyde-binding protein 1</fullName>
    </submittedName>
</protein>
<dbReference type="Pfam" id="PF00650">
    <property type="entry name" value="CRAL_TRIO"/>
    <property type="match status" value="1"/>
</dbReference>
<dbReference type="Gene3D" id="1.20.5.1200">
    <property type="entry name" value="Alpha-tocopherol transfer"/>
    <property type="match status" value="1"/>
</dbReference>
<feature type="domain" description="CRAL-TRIO" evidence="1">
    <location>
        <begin position="64"/>
        <end position="242"/>
    </location>
</feature>
<sequence length="270" mass="31566">MDTNEEQRLLLLKESIQNEAIYFEHFKPLLTDKFLLHFIRGRKQRVDVAFETLKKYVHIRGDKYADLFQDLLPSAVKIKHDAVRMLRYPGPNGQAILVTRVSWWPSVYLPQYDDLGWDEIIPKLIHAVDGVLGWKDAETMGFELIIDLDGFNLKYLRRLLGIQPLIKLINIFFKAVPLRFGKVHMLNVPICFNIWLAMAKQVDFAGILRRFFMHDGKMGSLHSHLPQNILPTLFNGHLSLEDALDDEFAQHVLNNEDFYYTLQQCIKQKM</sequence>
<dbReference type="Gene3D" id="1.10.8.20">
    <property type="entry name" value="N-terminal domain of phosphatidylinositol transfer protein sec14p"/>
    <property type="match status" value="1"/>
</dbReference>
<name>A0A226EKL3_FOLCA</name>
<proteinExistence type="predicted"/>
<reference evidence="2 3" key="1">
    <citation type="submission" date="2015-12" db="EMBL/GenBank/DDBJ databases">
        <title>The genome of Folsomia candida.</title>
        <authorList>
            <person name="Faddeeva A."/>
            <person name="Derks M.F."/>
            <person name="Anvar Y."/>
            <person name="Smit S."/>
            <person name="Van Straalen N."/>
            <person name="Roelofs D."/>
        </authorList>
    </citation>
    <scope>NUCLEOTIDE SEQUENCE [LARGE SCALE GENOMIC DNA]</scope>
    <source>
        <strain evidence="2 3">VU population</strain>
        <tissue evidence="2">Whole body</tissue>
    </source>
</reference>
<dbReference type="PROSITE" id="PS50191">
    <property type="entry name" value="CRAL_TRIO"/>
    <property type="match status" value="1"/>
</dbReference>
<keyword evidence="3" id="KW-1185">Reference proteome</keyword>
<dbReference type="SUPFAM" id="SSF52087">
    <property type="entry name" value="CRAL/TRIO domain"/>
    <property type="match status" value="1"/>
</dbReference>
<dbReference type="OMA" id="EMIHENI"/>
<dbReference type="SUPFAM" id="SSF46938">
    <property type="entry name" value="CRAL/TRIO N-terminal domain"/>
    <property type="match status" value="1"/>
</dbReference>
<dbReference type="InterPro" id="IPR001251">
    <property type="entry name" value="CRAL-TRIO_dom"/>
</dbReference>
<dbReference type="AlphaFoldDB" id="A0A226EKL3"/>